<accession>A0A1I2F2J2</accession>
<protein>
    <submittedName>
        <fullName evidence="2">Uncharacterized protein</fullName>
    </submittedName>
</protein>
<keyword evidence="1" id="KW-0472">Membrane</keyword>
<sequence length="252" mass="28518">MARTIALTLVLLFVAAFVIALVVGFVVYERNHREERKAYDARRRAEWRDTRPGAKHVFILAMGFFLVGGFGVRLPEEPAWWGWPVFLATFPLIGLYAFLDRRPVLPAAPTDPESYRRMEIGDRADWAETAGPLSDEMLEAVLADDPYVIAEFARAPISTENLAEMHRRVTDPVVREWIATNFNAPLELMAAVPLQRHSVHSAMEFLQRLGIWETHGEDLSALLNAMDDDPRPILEAVRTELGIDIELPAEDE</sequence>
<keyword evidence="3" id="KW-1185">Reference proteome</keyword>
<evidence type="ECO:0000313" key="3">
    <source>
        <dbReference type="Proteomes" id="UP000198520"/>
    </source>
</evidence>
<evidence type="ECO:0000256" key="1">
    <source>
        <dbReference type="SAM" id="Phobius"/>
    </source>
</evidence>
<reference evidence="3" key="1">
    <citation type="submission" date="2016-10" db="EMBL/GenBank/DDBJ databases">
        <authorList>
            <person name="Varghese N."/>
            <person name="Submissions S."/>
        </authorList>
    </citation>
    <scope>NUCLEOTIDE SEQUENCE [LARGE SCALE GENOMIC DNA]</scope>
    <source>
        <strain evidence="3">DSM 19083</strain>
    </source>
</reference>
<organism evidence="2 3">
    <name type="scientific">Flavimobilis marinus</name>
    <dbReference type="NCBI Taxonomy" id="285351"/>
    <lineage>
        <taxon>Bacteria</taxon>
        <taxon>Bacillati</taxon>
        <taxon>Actinomycetota</taxon>
        <taxon>Actinomycetes</taxon>
        <taxon>Micrococcales</taxon>
        <taxon>Jonesiaceae</taxon>
        <taxon>Flavimobilis</taxon>
    </lineage>
</organism>
<feature type="transmembrane region" description="Helical" evidence="1">
    <location>
        <begin position="57"/>
        <end position="74"/>
    </location>
</feature>
<keyword evidence="1" id="KW-1133">Transmembrane helix</keyword>
<evidence type="ECO:0000313" key="2">
    <source>
        <dbReference type="EMBL" id="SFE99375.1"/>
    </source>
</evidence>
<dbReference type="RefSeq" id="WP_093375940.1">
    <property type="nucleotide sequence ID" value="NZ_BNAN01000002.1"/>
</dbReference>
<feature type="transmembrane region" description="Helical" evidence="1">
    <location>
        <begin position="6"/>
        <end position="28"/>
    </location>
</feature>
<dbReference type="OrthoDB" id="5150144at2"/>
<gene>
    <name evidence="2" type="ORF">SAMN04488035_1082</name>
</gene>
<proteinExistence type="predicted"/>
<keyword evidence="1" id="KW-0812">Transmembrane</keyword>
<dbReference type="STRING" id="285351.SAMN04488035_1082"/>
<name>A0A1I2F2J2_9MICO</name>
<dbReference type="AlphaFoldDB" id="A0A1I2F2J2"/>
<dbReference type="Proteomes" id="UP000198520">
    <property type="component" value="Unassembled WGS sequence"/>
</dbReference>
<dbReference type="EMBL" id="FONZ01000002">
    <property type="protein sequence ID" value="SFE99375.1"/>
    <property type="molecule type" value="Genomic_DNA"/>
</dbReference>
<feature type="transmembrane region" description="Helical" evidence="1">
    <location>
        <begin position="80"/>
        <end position="99"/>
    </location>
</feature>